<dbReference type="EMBL" id="RSAS01000933">
    <property type="protein sequence ID" value="RRR65586.1"/>
    <property type="molecule type" value="Genomic_DNA"/>
</dbReference>
<organism evidence="1 2">
    <name type="scientific">Candidatus Viridilinea halotolerans</name>
    <dbReference type="NCBI Taxonomy" id="2491704"/>
    <lineage>
        <taxon>Bacteria</taxon>
        <taxon>Bacillati</taxon>
        <taxon>Chloroflexota</taxon>
        <taxon>Chloroflexia</taxon>
        <taxon>Chloroflexales</taxon>
        <taxon>Chloroflexineae</taxon>
        <taxon>Oscillochloridaceae</taxon>
        <taxon>Candidatus Viridilinea</taxon>
    </lineage>
</organism>
<name>A0A426TQN2_9CHLR</name>
<dbReference type="SUPFAM" id="SSF52540">
    <property type="entry name" value="P-loop containing nucleoside triphosphate hydrolases"/>
    <property type="match status" value="1"/>
</dbReference>
<dbReference type="Proteomes" id="UP000280307">
    <property type="component" value="Unassembled WGS sequence"/>
</dbReference>
<comment type="caution">
    <text evidence="1">The sequence shown here is derived from an EMBL/GenBank/DDBJ whole genome shotgun (WGS) entry which is preliminary data.</text>
</comment>
<evidence type="ECO:0000313" key="1">
    <source>
        <dbReference type="EMBL" id="RRR65586.1"/>
    </source>
</evidence>
<protein>
    <recommendedName>
        <fullName evidence="3">ATP-binding protein</fullName>
    </recommendedName>
</protein>
<dbReference type="InterPro" id="IPR027417">
    <property type="entry name" value="P-loop_NTPase"/>
</dbReference>
<evidence type="ECO:0000313" key="2">
    <source>
        <dbReference type="Proteomes" id="UP000280307"/>
    </source>
</evidence>
<accession>A0A426TQN2</accession>
<reference evidence="1 2" key="1">
    <citation type="submission" date="2018-12" db="EMBL/GenBank/DDBJ databases">
        <title>Genome Sequence of Candidatus Viridilinea halotolerans isolated from saline sulfide-rich spring.</title>
        <authorList>
            <person name="Grouzdev D.S."/>
            <person name="Burganskaya E.I."/>
            <person name="Krutkina M.S."/>
            <person name="Sukhacheva M.V."/>
            <person name="Gorlenko V.M."/>
        </authorList>
    </citation>
    <scope>NUCLEOTIDE SEQUENCE [LARGE SCALE GENOMIC DNA]</scope>
    <source>
        <strain evidence="1">Chok-6</strain>
    </source>
</reference>
<dbReference type="AlphaFoldDB" id="A0A426TQN2"/>
<evidence type="ECO:0008006" key="3">
    <source>
        <dbReference type="Google" id="ProtNLM"/>
    </source>
</evidence>
<sequence>MSEQPPITVAPRFTRAIHIRRDFREQRNQLDGYQVTPLVRQAAGRIIAGLAPDGAERAFSIVGPFGAGKSAFGLFVAHFLQRTDAMRRDLLSALKVQDAAELLPVNAPSLLAVLVPGNNCSLRTAVIEALSEALDGAGICAQALVGLRQNLAAAAVGHAPDPGRVADLVTEAAQVLREHSRYRGLLLLVDELGQFLDYAARQDEERDLFVLQSLAEAAARSGDAPVLVVTILHQAFERYTLNAGPTRRIEWAKVQGRFVDLPFQEPASEMLRMVAAALRPATRDLLHAQRTAWADRMAPAADALGLRPATIGSAEWNRIIADSYPLHPMVLVALPVLFRQLAQNERSLFAFLHSDEPGALRDVMRDPASGHALPIYRLTHLYAYVEASLGQSLFSRARGQRYTSSE</sequence>
<proteinExistence type="predicted"/>
<gene>
    <name evidence="1" type="ORF">EI684_22670</name>
</gene>